<gene>
    <name evidence="2" type="ORF">E0H73_02910</name>
</gene>
<feature type="transmembrane region" description="Helical" evidence="1">
    <location>
        <begin position="21"/>
        <end position="42"/>
    </location>
</feature>
<dbReference type="Pfam" id="PF06772">
    <property type="entry name" value="LtrA"/>
    <property type="match status" value="1"/>
</dbReference>
<evidence type="ECO:0000313" key="2">
    <source>
        <dbReference type="EMBL" id="TCC65896.1"/>
    </source>
</evidence>
<comment type="caution">
    <text evidence="2">The sequence shown here is derived from an EMBL/GenBank/DDBJ whole genome shotgun (WGS) entry which is preliminary data.</text>
</comment>
<dbReference type="RefSeq" id="WP_131350765.1">
    <property type="nucleotide sequence ID" value="NZ_SJKB01000001.1"/>
</dbReference>
<feature type="transmembrane region" description="Helical" evidence="1">
    <location>
        <begin position="172"/>
        <end position="193"/>
    </location>
</feature>
<keyword evidence="1" id="KW-0472">Membrane</keyword>
<evidence type="ECO:0000256" key="1">
    <source>
        <dbReference type="SAM" id="Phobius"/>
    </source>
</evidence>
<dbReference type="InterPro" id="IPR010640">
    <property type="entry name" value="Low_temperature_requirement_A"/>
</dbReference>
<feature type="transmembrane region" description="Helical" evidence="1">
    <location>
        <begin position="54"/>
        <end position="74"/>
    </location>
</feature>
<feature type="transmembrane region" description="Helical" evidence="1">
    <location>
        <begin position="278"/>
        <end position="296"/>
    </location>
</feature>
<organism evidence="2 3">
    <name type="scientific">Kribbella pittospori</name>
    <dbReference type="NCBI Taxonomy" id="722689"/>
    <lineage>
        <taxon>Bacteria</taxon>
        <taxon>Bacillati</taxon>
        <taxon>Actinomycetota</taxon>
        <taxon>Actinomycetes</taxon>
        <taxon>Propionibacteriales</taxon>
        <taxon>Kribbellaceae</taxon>
        <taxon>Kribbella</taxon>
    </lineage>
</organism>
<keyword evidence="1" id="KW-1133">Transmembrane helix</keyword>
<feature type="transmembrane region" description="Helical" evidence="1">
    <location>
        <begin position="111"/>
        <end position="133"/>
    </location>
</feature>
<dbReference type="OrthoDB" id="7698234at2"/>
<feature type="transmembrane region" description="Helical" evidence="1">
    <location>
        <begin position="81"/>
        <end position="99"/>
    </location>
</feature>
<feature type="transmembrane region" description="Helical" evidence="1">
    <location>
        <begin position="205"/>
        <end position="223"/>
    </location>
</feature>
<feature type="transmembrane region" description="Helical" evidence="1">
    <location>
        <begin position="346"/>
        <end position="364"/>
    </location>
</feature>
<reference evidence="2 3" key="1">
    <citation type="submission" date="2019-02" db="EMBL/GenBank/DDBJ databases">
        <title>Kribbella capetownensis sp. nov. and Kribbella speibonae sp. nov., isolated from soil.</title>
        <authorList>
            <person name="Curtis S.M."/>
            <person name="Norton I."/>
            <person name="Everest G.J."/>
            <person name="Meyers P.R."/>
        </authorList>
    </citation>
    <scope>NUCLEOTIDE SEQUENCE [LARGE SCALE GENOMIC DNA]</scope>
    <source>
        <strain evidence="2 3">NRRL B-24813</strain>
    </source>
</reference>
<keyword evidence="3" id="KW-1185">Reference proteome</keyword>
<name>A0A4R0L233_9ACTN</name>
<dbReference type="AlphaFoldDB" id="A0A4R0L233"/>
<dbReference type="EMBL" id="SJKB01000001">
    <property type="protein sequence ID" value="TCC65896.1"/>
    <property type="molecule type" value="Genomic_DNA"/>
</dbReference>
<dbReference type="PANTHER" id="PTHR36840:SF1">
    <property type="entry name" value="BLL5714 PROTEIN"/>
    <property type="match status" value="1"/>
</dbReference>
<keyword evidence="1" id="KW-0812">Transmembrane</keyword>
<dbReference type="PANTHER" id="PTHR36840">
    <property type="entry name" value="BLL5714 PROTEIN"/>
    <property type="match status" value="1"/>
</dbReference>
<feature type="transmembrane region" description="Helical" evidence="1">
    <location>
        <begin position="316"/>
        <end position="334"/>
    </location>
</feature>
<feature type="transmembrane region" description="Helical" evidence="1">
    <location>
        <begin position="145"/>
        <end position="166"/>
    </location>
</feature>
<sequence length="401" mass="43853">MATSRRAIRALATSPDQSVTPLELFFDLVFVFALTQITALMAHDLSWHGVLRGILLVGLLWWSWIGFSWLCNLVKADEGSVAGVLLLSMAAMFLIALAIPEAFHDLPGGLSGPVVIACAYFAFRALHLVLFWLIADGDPVLRRTLIRFAPSMLSATALLLIASQYHGRTQTLLWAAALAADYGGTYLIDARGWRFRSAAHFAERHGLIVIIALGESIVAIGVGVNDLPISWPILIASLLGLVVSAALWWIYFDAAVRYGERALEKEPPETRPKLARDAYTFLHLPMVIGIVLLALGLKKVLEYVGDTEHHHLDDPLKGVGLFALFVGVALYLLGHVGFKRRTMHQWSVSRLITAALVLIAIPLVQNVPALGQLAVLAALLMVLVAFEAVRFAPERDELKHG</sequence>
<feature type="transmembrane region" description="Helical" evidence="1">
    <location>
        <begin position="370"/>
        <end position="389"/>
    </location>
</feature>
<dbReference type="Proteomes" id="UP000291144">
    <property type="component" value="Unassembled WGS sequence"/>
</dbReference>
<accession>A0A4R0L233</accession>
<proteinExistence type="predicted"/>
<protein>
    <submittedName>
        <fullName evidence="2">Low temperature requirement protein A</fullName>
    </submittedName>
</protein>
<evidence type="ECO:0000313" key="3">
    <source>
        <dbReference type="Proteomes" id="UP000291144"/>
    </source>
</evidence>
<feature type="transmembrane region" description="Helical" evidence="1">
    <location>
        <begin position="229"/>
        <end position="251"/>
    </location>
</feature>